<keyword evidence="2" id="KW-0223">Dioxygenase</keyword>
<dbReference type="AlphaFoldDB" id="A0AB34FHF3"/>
<dbReference type="InterPro" id="IPR004574">
    <property type="entry name" value="Alkb"/>
</dbReference>
<proteinExistence type="predicted"/>
<evidence type="ECO:0000313" key="8">
    <source>
        <dbReference type="EMBL" id="KAJ6438898.1"/>
    </source>
</evidence>
<dbReference type="Proteomes" id="UP001163105">
    <property type="component" value="Unassembled WGS sequence"/>
</dbReference>
<evidence type="ECO:0000256" key="5">
    <source>
        <dbReference type="PIRSR" id="PIRSR604574-2"/>
    </source>
</evidence>
<feature type="region of interest" description="Disordered" evidence="6">
    <location>
        <begin position="285"/>
        <end position="319"/>
    </location>
</feature>
<comment type="cofactor">
    <cofactor evidence="5">
        <name>Fe(2+)</name>
        <dbReference type="ChEBI" id="CHEBI:29033"/>
    </cofactor>
    <text evidence="5">Binds 1 Fe(2+) ion per subunit.</text>
</comment>
<dbReference type="SUPFAM" id="SSF51197">
    <property type="entry name" value="Clavaminate synthase-like"/>
    <property type="match status" value="1"/>
</dbReference>
<keyword evidence="4 5" id="KW-0408">Iron</keyword>
<feature type="binding site" evidence="5">
    <location>
        <position position="348"/>
    </location>
    <ligand>
        <name>Fe cation</name>
        <dbReference type="ChEBI" id="CHEBI:24875"/>
        <note>catalytic</note>
    </ligand>
</feature>
<feature type="compositionally biased region" description="Basic and acidic residues" evidence="6">
    <location>
        <begin position="27"/>
        <end position="44"/>
    </location>
</feature>
<comment type="caution">
    <text evidence="8">The sequence shown here is derived from an EMBL/GenBank/DDBJ whole genome shotgun (WGS) entry which is preliminary data.</text>
</comment>
<accession>A0AB34FHF3</accession>
<feature type="domain" description="Fe2OG dioxygenase" evidence="7">
    <location>
        <begin position="235"/>
        <end position="393"/>
    </location>
</feature>
<dbReference type="InterPro" id="IPR005123">
    <property type="entry name" value="Oxoglu/Fe-dep_dioxygenase_dom"/>
</dbReference>
<feature type="region of interest" description="Disordered" evidence="6">
    <location>
        <begin position="127"/>
        <end position="180"/>
    </location>
</feature>
<dbReference type="Gene3D" id="2.60.120.590">
    <property type="entry name" value="Alpha-ketoglutarate-dependent dioxygenase AlkB-like"/>
    <property type="match status" value="1"/>
</dbReference>
<evidence type="ECO:0000256" key="6">
    <source>
        <dbReference type="SAM" id="MobiDB-lite"/>
    </source>
</evidence>
<sequence length="394" mass="42821">MAVSLAELDAHEQPSDEMRAEWKAFSKQEPEALMKDPRIDDPRLPLEQSGFQTSGSITREQLTQAFSDLDPDFASLAQSDVPVLFHPLLPGLLIVPSLVPPSVQVAMLDRMLHRDLSNPAHQTNMHLHYTLPYPSPTASSPTTSAPPSSSSSTPPSRTTPASFFSLPPDEPAAFTPKDPAVHKPLSARQVLQRRLHWVTLGGQYDWTNRVYPSAPPPAFPSDLAALLEALFPQTRAQAAIVNLYGPGDTMMMHRDVSEETDRGLVSLSFGCDGLFMIAPSGGAGGAGGAGGGAPDGSADVADARGEAADQADAPEDSPAVQANKKYLLLRLRSGDAIYMTKESRYAWHGVPKVLKGTCPDYLERWPAEPDGMYGEWEGWMRSKRINLNVRQMRD</sequence>
<feature type="binding site" evidence="5">
    <location>
        <position position="253"/>
    </location>
    <ligand>
        <name>Fe cation</name>
        <dbReference type="ChEBI" id="CHEBI:24875"/>
        <note>catalytic</note>
    </ligand>
</feature>
<dbReference type="InterPro" id="IPR037151">
    <property type="entry name" value="AlkB-like_sf"/>
</dbReference>
<evidence type="ECO:0000256" key="2">
    <source>
        <dbReference type="ARBA" id="ARBA00022964"/>
    </source>
</evidence>
<feature type="region of interest" description="Disordered" evidence="6">
    <location>
        <begin position="27"/>
        <end position="50"/>
    </location>
</feature>
<evidence type="ECO:0000256" key="3">
    <source>
        <dbReference type="ARBA" id="ARBA00023002"/>
    </source>
</evidence>
<evidence type="ECO:0000259" key="7">
    <source>
        <dbReference type="PROSITE" id="PS51471"/>
    </source>
</evidence>
<organism evidence="8 9">
    <name type="scientific">Purpureocillium lavendulum</name>
    <dbReference type="NCBI Taxonomy" id="1247861"/>
    <lineage>
        <taxon>Eukaryota</taxon>
        <taxon>Fungi</taxon>
        <taxon>Dikarya</taxon>
        <taxon>Ascomycota</taxon>
        <taxon>Pezizomycotina</taxon>
        <taxon>Sordariomycetes</taxon>
        <taxon>Hypocreomycetidae</taxon>
        <taxon>Hypocreales</taxon>
        <taxon>Ophiocordycipitaceae</taxon>
        <taxon>Purpureocillium</taxon>
    </lineage>
</organism>
<feature type="binding site" evidence="5">
    <location>
        <position position="255"/>
    </location>
    <ligand>
        <name>Fe cation</name>
        <dbReference type="ChEBI" id="CHEBI:24875"/>
        <note>catalytic</note>
    </ligand>
</feature>
<name>A0AB34FHF3_9HYPO</name>
<protein>
    <submittedName>
        <fullName evidence="8">Oxoglutarate/iron-dependent oxygenase</fullName>
    </submittedName>
</protein>
<feature type="compositionally biased region" description="Low complexity" evidence="6">
    <location>
        <begin position="136"/>
        <end position="162"/>
    </location>
</feature>
<dbReference type="PANTHER" id="PTHR16557">
    <property type="entry name" value="ALKYLATED DNA REPAIR PROTEIN ALKB-RELATED"/>
    <property type="match status" value="1"/>
</dbReference>
<reference evidence="8" key="1">
    <citation type="submission" date="2023-01" db="EMBL/GenBank/DDBJ databases">
        <title>The growth and conidiation of Purpureocillium lavendulum are regulated by nitrogen source and histone H3K14 acetylation.</title>
        <authorList>
            <person name="Tang P."/>
            <person name="Han J."/>
            <person name="Zhang C."/>
            <person name="Tang P."/>
            <person name="Qi F."/>
            <person name="Zhang K."/>
            <person name="Liang L."/>
        </authorList>
    </citation>
    <scope>NUCLEOTIDE SEQUENCE</scope>
    <source>
        <strain evidence="8">YMF1.00683</strain>
    </source>
</reference>
<dbReference type="GO" id="GO:0005737">
    <property type="term" value="C:cytoplasm"/>
    <property type="evidence" value="ECO:0007669"/>
    <property type="project" value="TreeGrafter"/>
</dbReference>
<dbReference type="GO" id="GO:0046872">
    <property type="term" value="F:metal ion binding"/>
    <property type="evidence" value="ECO:0007669"/>
    <property type="project" value="UniProtKB-KW"/>
</dbReference>
<dbReference type="InterPro" id="IPR027450">
    <property type="entry name" value="AlkB-like"/>
</dbReference>
<dbReference type="GO" id="GO:0005634">
    <property type="term" value="C:nucleus"/>
    <property type="evidence" value="ECO:0007669"/>
    <property type="project" value="TreeGrafter"/>
</dbReference>
<gene>
    <name evidence="8" type="ORF">O9K51_08300</name>
</gene>
<keyword evidence="9" id="KW-1185">Reference proteome</keyword>
<keyword evidence="3" id="KW-0560">Oxidoreductase</keyword>
<dbReference type="PANTHER" id="PTHR16557:SF2">
    <property type="entry name" value="NUCLEIC ACID DIOXYGENASE ALKBH1"/>
    <property type="match status" value="1"/>
</dbReference>
<keyword evidence="1 5" id="KW-0479">Metal-binding</keyword>
<evidence type="ECO:0000256" key="1">
    <source>
        <dbReference type="ARBA" id="ARBA00022723"/>
    </source>
</evidence>
<evidence type="ECO:0000256" key="4">
    <source>
        <dbReference type="ARBA" id="ARBA00023004"/>
    </source>
</evidence>
<feature type="compositionally biased region" description="Gly residues" evidence="6">
    <location>
        <begin position="285"/>
        <end position="294"/>
    </location>
</feature>
<dbReference type="GO" id="GO:0051213">
    <property type="term" value="F:dioxygenase activity"/>
    <property type="evidence" value="ECO:0007669"/>
    <property type="project" value="UniProtKB-KW"/>
</dbReference>
<evidence type="ECO:0000313" key="9">
    <source>
        <dbReference type="Proteomes" id="UP001163105"/>
    </source>
</evidence>
<dbReference type="EMBL" id="JAQHRD010000007">
    <property type="protein sequence ID" value="KAJ6438898.1"/>
    <property type="molecule type" value="Genomic_DNA"/>
</dbReference>
<dbReference type="PROSITE" id="PS51471">
    <property type="entry name" value="FE2OG_OXY"/>
    <property type="match status" value="1"/>
</dbReference>
<dbReference type="Pfam" id="PF13532">
    <property type="entry name" value="2OG-FeII_Oxy_2"/>
    <property type="match status" value="1"/>
</dbReference>